<dbReference type="Proteomes" id="UP000216113">
    <property type="component" value="Unassembled WGS sequence"/>
</dbReference>
<comment type="caution">
    <text evidence="2">The sequence shown here is derived from an EMBL/GenBank/DDBJ whole genome shotgun (WGS) entry which is preliminary data.</text>
</comment>
<dbReference type="InterPro" id="IPR052186">
    <property type="entry name" value="Hydantoin_racemase-like"/>
</dbReference>
<evidence type="ECO:0000313" key="2">
    <source>
        <dbReference type="EMBL" id="OZY39782.1"/>
    </source>
</evidence>
<proteinExistence type="inferred from homology"/>
<dbReference type="InterPro" id="IPR053714">
    <property type="entry name" value="Iso_Racemase_Enz_sf"/>
</dbReference>
<dbReference type="InterPro" id="IPR001920">
    <property type="entry name" value="Asp/Glu_race"/>
</dbReference>
<dbReference type="PANTHER" id="PTHR28047:SF5">
    <property type="entry name" value="PROTEIN DCG1"/>
    <property type="match status" value="1"/>
</dbReference>
<evidence type="ECO:0000313" key="3">
    <source>
        <dbReference type="Proteomes" id="UP000216113"/>
    </source>
</evidence>
<name>A0A266LQS5_PSEFR</name>
<comment type="similarity">
    <text evidence="1">Belongs to the HyuE racemase family.</text>
</comment>
<evidence type="ECO:0000256" key="1">
    <source>
        <dbReference type="ARBA" id="ARBA00038414"/>
    </source>
</evidence>
<organism evidence="2 3">
    <name type="scientific">Pseudomonas fragi</name>
    <dbReference type="NCBI Taxonomy" id="296"/>
    <lineage>
        <taxon>Bacteria</taxon>
        <taxon>Pseudomonadati</taxon>
        <taxon>Pseudomonadota</taxon>
        <taxon>Gammaproteobacteria</taxon>
        <taxon>Pseudomonadales</taxon>
        <taxon>Pseudomonadaceae</taxon>
        <taxon>Pseudomonas</taxon>
    </lineage>
</organism>
<dbReference type="Gene3D" id="3.40.50.12500">
    <property type="match status" value="1"/>
</dbReference>
<dbReference type="InterPro" id="IPR015942">
    <property type="entry name" value="Asp/Glu/hydantoin_racemase"/>
</dbReference>
<dbReference type="RefSeq" id="WP_095030886.1">
    <property type="nucleotide sequence ID" value="NZ_NQKL01000023.1"/>
</dbReference>
<accession>A0A266LQS5</accession>
<dbReference type="AlphaFoldDB" id="A0A266LQS5"/>
<dbReference type="SUPFAM" id="SSF53681">
    <property type="entry name" value="Aspartate/glutamate racemase"/>
    <property type="match status" value="1"/>
</dbReference>
<dbReference type="PANTHER" id="PTHR28047">
    <property type="entry name" value="PROTEIN DCG1"/>
    <property type="match status" value="1"/>
</dbReference>
<dbReference type="Pfam" id="PF01177">
    <property type="entry name" value="Asp_Glu_race"/>
    <property type="match status" value="1"/>
</dbReference>
<protein>
    <submittedName>
        <fullName evidence="2">Hydantoin racemase</fullName>
    </submittedName>
</protein>
<gene>
    <name evidence="2" type="ORF">CJF43_21485</name>
</gene>
<reference evidence="2 3" key="1">
    <citation type="submission" date="2017-08" db="EMBL/GenBank/DDBJ databases">
        <title>Genomic and metabolic characterisation of spoilage-associated Pseudomonas species.</title>
        <authorList>
            <person name="Stanborough T."/>
            <person name="Fegan N."/>
            <person name="Powell S.M."/>
            <person name="Singh T."/>
            <person name="Tamplin M.L."/>
            <person name="Chandry P.S."/>
        </authorList>
    </citation>
    <scope>NUCLEOTIDE SEQUENCE [LARGE SCALE GENOMIC DNA]</scope>
    <source>
        <strain evidence="2 3">F1820</strain>
    </source>
</reference>
<dbReference type="EMBL" id="NQKL01000023">
    <property type="protein sequence ID" value="OZY39782.1"/>
    <property type="molecule type" value="Genomic_DNA"/>
</dbReference>
<sequence length="274" mass="30144">METATAATLKPHDVPVSIRWLNPIGLPTFDKPIADLLHGIKQPSTRIEVVSFDMKPSPTHLEYRTYEALTFEPTLRIARDCAQQNIDALVIGCFYDPALEDAREISADCLVVGPCQASLQVAAQLANRFSIIVGRDKWMEQMRARVRGYGAADRLASMRALGMGVDEFQEDPALTRRRIIEQAFLAVEEDGAEAIILGCTIEFGFFEQVQREVGVPVIDPVVAAFKMAEALAGMKRRFGWSPSRVGSCEPPPEAQINAFGLFQGPVPIGNRVDA</sequence>
<dbReference type="GO" id="GO:0047661">
    <property type="term" value="F:amino-acid racemase activity"/>
    <property type="evidence" value="ECO:0007669"/>
    <property type="project" value="InterPro"/>
</dbReference>